<keyword evidence="2" id="KW-1185">Reference proteome</keyword>
<evidence type="ECO:0000313" key="1">
    <source>
        <dbReference type="EMBL" id="CAG8644099.1"/>
    </source>
</evidence>
<proteinExistence type="predicted"/>
<evidence type="ECO:0000313" key="2">
    <source>
        <dbReference type="Proteomes" id="UP000789901"/>
    </source>
</evidence>
<accession>A0ABN7UPH6</accession>
<organism evidence="1 2">
    <name type="scientific">Gigaspora margarita</name>
    <dbReference type="NCBI Taxonomy" id="4874"/>
    <lineage>
        <taxon>Eukaryota</taxon>
        <taxon>Fungi</taxon>
        <taxon>Fungi incertae sedis</taxon>
        <taxon>Mucoromycota</taxon>
        <taxon>Glomeromycotina</taxon>
        <taxon>Glomeromycetes</taxon>
        <taxon>Diversisporales</taxon>
        <taxon>Gigasporaceae</taxon>
        <taxon>Gigaspora</taxon>
    </lineage>
</organism>
<name>A0ABN7UPH6_GIGMA</name>
<dbReference type="EMBL" id="CAJVQB010004735">
    <property type="protein sequence ID" value="CAG8644099.1"/>
    <property type="molecule type" value="Genomic_DNA"/>
</dbReference>
<dbReference type="Proteomes" id="UP000789901">
    <property type="component" value="Unassembled WGS sequence"/>
</dbReference>
<sequence length="283" mass="32885">MPLLPHSKHNCPLVNLSDFRDRNSSHYLLDPTNFLTSILSTKVQISPLSSEALFPTLCYDFHPENTELIKWYSFLDYGTVKVEVDEFTSNADDIIDEVKRQFKIKKEKSKPLSIRCYSDEAGNTYLQESNAQPDPQGYITLSSKARSSPVSDLFDYIYEEQQDPYQLGKLEPEQHFHIQQFIALLIKQYPYWHSLAEKDIIKQELIYMLTKKIIRPSRITGTYLISADTITYQKDPQSTPVPINDIKQESDADRLHHRMPEFLDDLRSITHDLRDVEVPLGQN</sequence>
<reference evidence="1 2" key="1">
    <citation type="submission" date="2021-06" db="EMBL/GenBank/DDBJ databases">
        <authorList>
            <person name="Kallberg Y."/>
            <person name="Tangrot J."/>
            <person name="Rosling A."/>
        </authorList>
    </citation>
    <scope>NUCLEOTIDE SEQUENCE [LARGE SCALE GENOMIC DNA]</scope>
    <source>
        <strain evidence="1 2">120-4 pot B 10/14</strain>
    </source>
</reference>
<gene>
    <name evidence="1" type="ORF">GMARGA_LOCUS9001</name>
</gene>
<protein>
    <submittedName>
        <fullName evidence="1">21640_t:CDS:1</fullName>
    </submittedName>
</protein>
<comment type="caution">
    <text evidence="1">The sequence shown here is derived from an EMBL/GenBank/DDBJ whole genome shotgun (WGS) entry which is preliminary data.</text>
</comment>